<feature type="domain" description="Nucleotidyl transferase" evidence="3">
    <location>
        <begin position="3"/>
        <end position="219"/>
    </location>
</feature>
<evidence type="ECO:0000313" key="4">
    <source>
        <dbReference type="EMBL" id="PIT98360.1"/>
    </source>
</evidence>
<dbReference type="CDD" id="cd04181">
    <property type="entry name" value="NTP_transferase"/>
    <property type="match status" value="1"/>
</dbReference>
<dbReference type="SUPFAM" id="SSF53448">
    <property type="entry name" value="Nucleotide-diphospho-sugar transferases"/>
    <property type="match status" value="1"/>
</dbReference>
<dbReference type="GO" id="GO:0016779">
    <property type="term" value="F:nucleotidyltransferase activity"/>
    <property type="evidence" value="ECO:0007669"/>
    <property type="project" value="UniProtKB-KW"/>
</dbReference>
<comment type="caution">
    <text evidence="4">The sequence shown here is derived from an EMBL/GenBank/DDBJ whole genome shotgun (WGS) entry which is preliminary data.</text>
</comment>
<keyword evidence="2 4" id="KW-0548">Nucleotidyltransferase</keyword>
<dbReference type="EMBL" id="PEZP01000012">
    <property type="protein sequence ID" value="PIT98360.1"/>
    <property type="molecule type" value="Genomic_DNA"/>
</dbReference>
<evidence type="ECO:0000256" key="1">
    <source>
        <dbReference type="ARBA" id="ARBA00022679"/>
    </source>
</evidence>
<dbReference type="Proteomes" id="UP000230731">
    <property type="component" value="Unassembled WGS sequence"/>
</dbReference>
<name>A0A2M6X022_9BACT</name>
<organism evidence="4 5">
    <name type="scientific">Candidatus Andersenbacteria bacterium CG10_big_fil_rev_8_21_14_0_10_54_11</name>
    <dbReference type="NCBI Taxonomy" id="1974485"/>
    <lineage>
        <taxon>Bacteria</taxon>
        <taxon>Candidatus Anderseniibacteriota</taxon>
    </lineage>
</organism>
<dbReference type="Pfam" id="PF00483">
    <property type="entry name" value="NTP_transferase"/>
    <property type="match status" value="1"/>
</dbReference>
<evidence type="ECO:0000256" key="2">
    <source>
        <dbReference type="ARBA" id="ARBA00022695"/>
    </source>
</evidence>
<dbReference type="PANTHER" id="PTHR43584">
    <property type="entry name" value="NUCLEOTIDYL TRANSFERASE"/>
    <property type="match status" value="1"/>
</dbReference>
<protein>
    <submittedName>
        <fullName evidence="4">UTP--glucose-1-phosphate uridylyltransferase</fullName>
    </submittedName>
</protein>
<evidence type="ECO:0000259" key="3">
    <source>
        <dbReference type="Pfam" id="PF00483"/>
    </source>
</evidence>
<dbReference type="PANTHER" id="PTHR43584:SF8">
    <property type="entry name" value="N-ACETYLMURAMATE ALPHA-1-PHOSPHATE URIDYLYLTRANSFERASE"/>
    <property type="match status" value="1"/>
</dbReference>
<dbReference type="InterPro" id="IPR050065">
    <property type="entry name" value="GlmU-like"/>
</dbReference>
<dbReference type="AlphaFoldDB" id="A0A2M6X022"/>
<dbReference type="InterPro" id="IPR029044">
    <property type="entry name" value="Nucleotide-diphossugar_trans"/>
</dbReference>
<gene>
    <name evidence="4" type="ORF">COT71_01095</name>
</gene>
<keyword evidence="1 4" id="KW-0808">Transferase</keyword>
<reference evidence="5" key="1">
    <citation type="submission" date="2017-09" db="EMBL/GenBank/DDBJ databases">
        <title>Depth-based differentiation of microbial function through sediment-hosted aquifers and enrichment of novel symbionts in the deep terrestrial subsurface.</title>
        <authorList>
            <person name="Probst A.J."/>
            <person name="Ladd B."/>
            <person name="Jarett J.K."/>
            <person name="Geller-Mcgrath D.E."/>
            <person name="Sieber C.M.K."/>
            <person name="Emerson J.B."/>
            <person name="Anantharaman K."/>
            <person name="Thomas B.C."/>
            <person name="Malmstrom R."/>
            <person name="Stieglmeier M."/>
            <person name="Klingl A."/>
            <person name="Woyke T."/>
            <person name="Ryan C.M."/>
            <person name="Banfield J.F."/>
        </authorList>
    </citation>
    <scope>NUCLEOTIDE SEQUENCE [LARGE SCALE GENOMIC DNA]</scope>
</reference>
<dbReference type="InterPro" id="IPR005835">
    <property type="entry name" value="NTP_transferase_dom"/>
</dbReference>
<evidence type="ECO:0000313" key="5">
    <source>
        <dbReference type="Proteomes" id="UP000230731"/>
    </source>
</evidence>
<sequence length="226" mass="25035">MQAVILAAGKGTRMAKHFSGPKHLLPVAGKPVIEHTLGFLPAEVDELILVVGGPYENEIRQHFQHGFGGRPIRFAVQQEQLGLAHAFACARPLVRGRWLGMVGDDIFGPRGLQELVQHDLGVLAARVEHPESFGVLVANAAGQLVQSVEKPQEFISDLVWTGAMVMDERFFTVQIAPSARGEYETPDVWMQLIAAGWSIQVVAADFWLPINDKEQLEEARWTLERQ</sequence>
<dbReference type="Gene3D" id="3.90.550.10">
    <property type="entry name" value="Spore Coat Polysaccharide Biosynthesis Protein SpsA, Chain A"/>
    <property type="match status" value="1"/>
</dbReference>
<accession>A0A2M6X022</accession>
<proteinExistence type="predicted"/>